<dbReference type="InterPro" id="IPR011050">
    <property type="entry name" value="Pectin_lyase_fold/virulence"/>
</dbReference>
<name>A0A5B7ZXD1_9BACT</name>
<gene>
    <name evidence="1" type="ORF">FHG12_06545</name>
</gene>
<dbReference type="OrthoDB" id="9792152at2"/>
<protein>
    <submittedName>
        <fullName evidence="1">T9SS type A sorting domain-containing protein</fullName>
    </submittedName>
</protein>
<dbReference type="KEGG" id="hyj:FHG12_06545"/>
<accession>A0A5B7ZXD1</accession>
<dbReference type="Proteomes" id="UP000305398">
    <property type="component" value="Chromosome"/>
</dbReference>
<proteinExistence type="predicted"/>
<dbReference type="AlphaFoldDB" id="A0A5B7ZXD1"/>
<sequence>MINFLPAISFYKTIRNLPHPTRALALRIGMGSVFVLGTSAAWAAPLNGTYTIDKTQPTAGTNFQTMNEAFGSLNSEGITGNVVFEVTAGQVFDVTPLILAASGTSGATITFRRTGSGTNPLIQGSNGSGAADAIITLRGSDYVTFDGIDLKDKATNSTDVLRMERGLLLQAIAADNGCQHVTYKNGTVTLTKTNANTTTGIGSEWYVSNTGEATVAAGTNSYLSFLSNTVQSCQRGYSLSGGNATVPDNSNYIGTEGAQTSSITDLAGGTSGASGVAVVGVNYSNQTELQILNTTISSGTAAGHMYGINSGGGANNTVSIKNNVISGLTKAKTSGAGDVCGINLGFGSAAVIADNTISDLTNYHAGGVQGISVTKGRADIYGNGIHDLSTNLAGSNSGALAGIEHTLVTGQTSNIYRNKIFSLTHTTTSTGVLYGIQINSGGGSSSALNLYNNLISGLRNDASTGAPCIRGVQVLSGGTNNLYYNTISMSGTATNTGHQSAALYFNSSAKTLDYSNNILVNAYELPAGAAATAYAVAIARNTGTSITLSANINNNLVYGRSGVFFDGTALQASLDNYRTAMGGNRESRAVSEIPTFVDAVTNPHLNPKSTNLAKGGAKPITGYETDYDNDTRDITTPDIGADEIKATLPVSLVSFLAVRQGTNALLTWTTAQEKNCRGFAVQVSIDGNHYHELGFVRSESANSGTQRSYRFLDTEAGKQGLRYYRLRQLDVDGAEVFYNPKAVVFQVIDNQIFATPIPFRHDLTLTVQTRSAATVTAVSLTNAAGRTVITQVVNLPPGASQVTLQDLDKLPSGVYILHLDLDGQTQHLRVMKE</sequence>
<dbReference type="SUPFAM" id="SSF51126">
    <property type="entry name" value="Pectin lyase-like"/>
    <property type="match status" value="1"/>
</dbReference>
<organism evidence="1 2">
    <name type="scientific">Hymenobacter jejuensis</name>
    <dbReference type="NCBI Taxonomy" id="2502781"/>
    <lineage>
        <taxon>Bacteria</taxon>
        <taxon>Pseudomonadati</taxon>
        <taxon>Bacteroidota</taxon>
        <taxon>Cytophagia</taxon>
        <taxon>Cytophagales</taxon>
        <taxon>Hymenobacteraceae</taxon>
        <taxon>Hymenobacter</taxon>
    </lineage>
</organism>
<dbReference type="EMBL" id="CP040896">
    <property type="protein sequence ID" value="QDA59784.1"/>
    <property type="molecule type" value="Genomic_DNA"/>
</dbReference>
<keyword evidence="2" id="KW-1185">Reference proteome</keyword>
<dbReference type="InterPro" id="IPR026444">
    <property type="entry name" value="Secre_tail"/>
</dbReference>
<reference evidence="1 2" key="1">
    <citation type="submission" date="2019-06" db="EMBL/GenBank/DDBJ databases">
        <authorList>
            <person name="Srinivasan S."/>
        </authorList>
    </citation>
    <scope>NUCLEOTIDE SEQUENCE [LARGE SCALE GENOMIC DNA]</scope>
    <source>
        <strain evidence="1 2">17J68-5</strain>
    </source>
</reference>
<dbReference type="RefSeq" id="WP_139514964.1">
    <property type="nucleotide sequence ID" value="NZ_CP040896.1"/>
</dbReference>
<evidence type="ECO:0000313" key="1">
    <source>
        <dbReference type="EMBL" id="QDA59784.1"/>
    </source>
</evidence>
<dbReference type="NCBIfam" id="TIGR04183">
    <property type="entry name" value="Por_Secre_tail"/>
    <property type="match status" value="1"/>
</dbReference>
<evidence type="ECO:0000313" key="2">
    <source>
        <dbReference type="Proteomes" id="UP000305398"/>
    </source>
</evidence>